<evidence type="ECO:0000256" key="1">
    <source>
        <dbReference type="SAM" id="MobiDB-lite"/>
    </source>
</evidence>
<feature type="region of interest" description="Disordered" evidence="1">
    <location>
        <begin position="427"/>
        <end position="465"/>
    </location>
</feature>
<feature type="compositionally biased region" description="Basic and acidic residues" evidence="1">
    <location>
        <begin position="445"/>
        <end position="462"/>
    </location>
</feature>
<name>A0A165G1A2_9BASI</name>
<proteinExistence type="predicted"/>
<dbReference type="EMBL" id="KV423963">
    <property type="protein sequence ID" value="KZT57476.1"/>
    <property type="molecule type" value="Genomic_DNA"/>
</dbReference>
<evidence type="ECO:0000313" key="2">
    <source>
        <dbReference type="EMBL" id="KZT57476.1"/>
    </source>
</evidence>
<evidence type="ECO:0000313" key="3">
    <source>
        <dbReference type="Proteomes" id="UP000076842"/>
    </source>
</evidence>
<dbReference type="Proteomes" id="UP000076842">
    <property type="component" value="Unassembled WGS sequence"/>
</dbReference>
<accession>A0A165G1A2</accession>
<sequence length="778" mass="84146">MSIASARDAGISAGSGNLDLQFMKICKASAPGREVAWAQLVSDSFQATTKIASMSFSDDEDVPSIVIGSDAHQPSYIATSFIGLGTASSVDSDAHVLSSGSAPLAVDRKRRNTSSSTDEMHISGGSVSSDSDAAIHQGKRVKLNNGDVLDVPSRVAIPDSDSSAQVNCVQSSTAAVGKSSAGPPFGPAWCDKCIRKLLRQKSQHVESSAFVQCTGSQKFSAKAGFGCDPCRVANLTCSLQRDAKIAALGSELVSYSSAKKKRTSAVNNNRKESDSARISSSVTSGDMRLVSGVEFPYPAADILLQRAQCIQAVIEDVQVVEESILPNLFCVMDEFVIPNLISAVYAASDKEDEWGMLSVYENLAAVVRITMYDFGESHSDFWPTVPERVKNFMGEAWCTTTAAKYFEHVAAQDSAVVMASVMDQDAPAVESNDDTSDSPVLVNEEDVKPSKILDGREQHADADDGSYPLDAKVLMSQELEDWAWTLKGRENLLHPFAKVTLREVITHLLRYIRRGWGYLPSRCIGGNILPDMPEYVQKTKFVRIRCPGQPKQAVIIAVGHEAGLSSLDRVVIFNVLPSNWRLAFVNPFEEDDLAPGALHALWCDAAYADDKMAGVALGFRTQCGGPVIEDEGGPTASCRNCVDKGLTTRLASVPAEDGSSIDIVSALWKSQYSARLGDLRKLQKNLILVNDSTSAYVEHGEDDHSVDDPHTPQMKPAAPMPARYLDTILAFQEELSELADFLTVFQAKHPDIVVDEICESYKQIEAKAADHVASHFTN</sequence>
<dbReference type="InParanoid" id="A0A165G1A2"/>
<feature type="compositionally biased region" description="Low complexity" evidence="1">
    <location>
        <begin position="122"/>
        <end position="133"/>
    </location>
</feature>
<keyword evidence="3" id="KW-1185">Reference proteome</keyword>
<organism evidence="2 3">
    <name type="scientific">Calocera cornea HHB12733</name>
    <dbReference type="NCBI Taxonomy" id="1353952"/>
    <lineage>
        <taxon>Eukaryota</taxon>
        <taxon>Fungi</taxon>
        <taxon>Dikarya</taxon>
        <taxon>Basidiomycota</taxon>
        <taxon>Agaricomycotina</taxon>
        <taxon>Dacrymycetes</taxon>
        <taxon>Dacrymycetales</taxon>
        <taxon>Dacrymycetaceae</taxon>
        <taxon>Calocera</taxon>
    </lineage>
</organism>
<reference evidence="2 3" key="1">
    <citation type="journal article" date="2016" name="Mol. Biol. Evol.">
        <title>Comparative Genomics of Early-Diverging Mushroom-Forming Fungi Provides Insights into the Origins of Lignocellulose Decay Capabilities.</title>
        <authorList>
            <person name="Nagy L.G."/>
            <person name="Riley R."/>
            <person name="Tritt A."/>
            <person name="Adam C."/>
            <person name="Daum C."/>
            <person name="Floudas D."/>
            <person name="Sun H."/>
            <person name="Yadav J.S."/>
            <person name="Pangilinan J."/>
            <person name="Larsson K.H."/>
            <person name="Matsuura K."/>
            <person name="Barry K."/>
            <person name="Labutti K."/>
            <person name="Kuo R."/>
            <person name="Ohm R.A."/>
            <person name="Bhattacharya S.S."/>
            <person name="Shirouzu T."/>
            <person name="Yoshinaga Y."/>
            <person name="Martin F.M."/>
            <person name="Grigoriev I.V."/>
            <person name="Hibbett D.S."/>
        </authorList>
    </citation>
    <scope>NUCLEOTIDE SEQUENCE [LARGE SCALE GENOMIC DNA]</scope>
    <source>
        <strain evidence="2 3">HHB12733</strain>
    </source>
</reference>
<dbReference type="AlphaFoldDB" id="A0A165G1A2"/>
<dbReference type="OrthoDB" id="10682282at2759"/>
<feature type="region of interest" description="Disordered" evidence="1">
    <location>
        <begin position="107"/>
        <end position="133"/>
    </location>
</feature>
<protein>
    <submittedName>
        <fullName evidence="2">Uncharacterized protein</fullName>
    </submittedName>
</protein>
<gene>
    <name evidence="2" type="ORF">CALCODRAFT_508786</name>
</gene>